<dbReference type="FunFam" id="3.30.300.20:FF:000003">
    <property type="entry name" value="GTPase Era"/>
    <property type="match status" value="1"/>
</dbReference>
<feature type="region of interest" description="G3" evidence="8">
    <location>
        <begin position="63"/>
        <end position="66"/>
    </location>
</feature>
<dbReference type="InterPro" id="IPR004044">
    <property type="entry name" value="KH_dom_type_2"/>
</dbReference>
<dbReference type="PANTHER" id="PTHR42698:SF1">
    <property type="entry name" value="GTPASE ERA, MITOCHONDRIAL"/>
    <property type="match status" value="1"/>
</dbReference>
<dbReference type="Gene3D" id="3.40.50.300">
    <property type="entry name" value="P-loop containing nucleotide triphosphate hydrolases"/>
    <property type="match status" value="1"/>
</dbReference>
<dbReference type="eggNOG" id="COG1159">
    <property type="taxonomic scope" value="Bacteria"/>
</dbReference>
<dbReference type="Gene3D" id="3.30.300.20">
    <property type="match status" value="1"/>
</dbReference>
<protein>
    <recommendedName>
        <fullName evidence="2 7">GTPase Era</fullName>
    </recommendedName>
</protein>
<dbReference type="GO" id="GO:0005886">
    <property type="term" value="C:plasma membrane"/>
    <property type="evidence" value="ECO:0007669"/>
    <property type="project" value="UniProtKB-SubCell"/>
</dbReference>
<feature type="region of interest" description="G4" evidence="8">
    <location>
        <begin position="124"/>
        <end position="127"/>
    </location>
</feature>
<dbReference type="GO" id="GO:0003924">
    <property type="term" value="F:GTPase activity"/>
    <property type="evidence" value="ECO:0007669"/>
    <property type="project" value="UniProtKB-UniRule"/>
</dbReference>
<name>A0A098LLS3_9BACT</name>
<dbReference type="NCBIfam" id="NF000908">
    <property type="entry name" value="PRK00089.1"/>
    <property type="match status" value="1"/>
</dbReference>
<dbReference type="RefSeq" id="WP_045467930.1">
    <property type="nucleotide sequence ID" value="NZ_BBLT01000011.1"/>
</dbReference>
<evidence type="ECO:0000256" key="3">
    <source>
        <dbReference type="ARBA" id="ARBA00022517"/>
    </source>
</evidence>
<keyword evidence="4 7" id="KW-0547">Nucleotide-binding</keyword>
<dbReference type="AlphaFoldDB" id="A0A098LLS3"/>
<feature type="binding site" evidence="7">
    <location>
        <begin position="124"/>
        <end position="127"/>
    </location>
    <ligand>
        <name>GTP</name>
        <dbReference type="ChEBI" id="CHEBI:37565"/>
    </ligand>
</feature>
<dbReference type="InterPro" id="IPR005225">
    <property type="entry name" value="Small_GTP-bd"/>
</dbReference>
<keyword evidence="11" id="KW-1185">Reference proteome</keyword>
<dbReference type="NCBIfam" id="TIGR00436">
    <property type="entry name" value="era"/>
    <property type="match status" value="1"/>
</dbReference>
<keyword evidence="5 7" id="KW-0694">RNA-binding</keyword>
<reference evidence="10 11" key="1">
    <citation type="submission" date="2014-09" db="EMBL/GenBank/DDBJ databases">
        <title>Sporocytophaga myxococcoides PG-01 genome sequencing.</title>
        <authorList>
            <person name="Liu L."/>
            <person name="Gao P.J."/>
            <person name="Chen G.J."/>
            <person name="Wang L.S."/>
        </authorList>
    </citation>
    <scope>NUCLEOTIDE SEQUENCE [LARGE SCALE GENOMIC DNA]</scope>
    <source>
        <strain evidence="10 11">PG-01</strain>
    </source>
</reference>
<dbReference type="HAMAP" id="MF_00367">
    <property type="entry name" value="GTPase_Era"/>
    <property type="match status" value="1"/>
</dbReference>
<accession>A0A098LLS3</accession>
<dbReference type="InterPro" id="IPR030388">
    <property type="entry name" value="G_ERA_dom"/>
</dbReference>
<evidence type="ECO:0000256" key="1">
    <source>
        <dbReference type="ARBA" id="ARBA00007921"/>
    </source>
</evidence>
<dbReference type="GO" id="GO:0005829">
    <property type="term" value="C:cytosol"/>
    <property type="evidence" value="ECO:0007669"/>
    <property type="project" value="TreeGrafter"/>
</dbReference>
<proteinExistence type="inferred from homology"/>
<keyword evidence="6 7" id="KW-0342">GTP-binding</keyword>
<dbReference type="OrthoDB" id="9805918at2"/>
<dbReference type="GO" id="GO:0070181">
    <property type="term" value="F:small ribosomal subunit rRNA binding"/>
    <property type="evidence" value="ECO:0007669"/>
    <property type="project" value="UniProtKB-UniRule"/>
</dbReference>
<dbReference type="Proteomes" id="UP000030185">
    <property type="component" value="Unassembled WGS sequence"/>
</dbReference>
<keyword evidence="3 7" id="KW-0690">Ribosome biogenesis</keyword>
<sequence>MSEAKSHKAGFVSIVGKPNVGKSTLMNALIGERLSIITSKAQTTRHRIMGILNGDDFQIVYSDTPGILNPQYELHKAMMGFVTGSLQDADIILFVTDIYEKEEEVFEITEKIKKMGLPIIVIVNKVDQIKSQEELKEKLSYWATVFPAKEVLPVSALEKFNLELLFNTILENLPVHPPYYGKDELTDRPERFFAAEILREKILLNYKKEVPYSCEVIISEFKEKEDLISIRADILVERDSQKGIIIGHKGAALKKTGTQAREEMEKFFAKKVFLEQHVKVEPEWRTKADKLKRFGYLQ</sequence>
<keyword evidence="7" id="KW-0699">rRNA-binding</keyword>
<feature type="region of interest" description="G1" evidence="8">
    <location>
        <begin position="16"/>
        <end position="23"/>
    </location>
</feature>
<dbReference type="CDD" id="cd04163">
    <property type="entry name" value="Era"/>
    <property type="match status" value="1"/>
</dbReference>
<dbReference type="InterPro" id="IPR009019">
    <property type="entry name" value="KH_sf_prok-type"/>
</dbReference>
<feature type="domain" description="Era-type G" evidence="9">
    <location>
        <begin position="8"/>
        <end position="175"/>
    </location>
</feature>
<evidence type="ECO:0000256" key="7">
    <source>
        <dbReference type="HAMAP-Rule" id="MF_00367"/>
    </source>
</evidence>
<dbReference type="GO" id="GO:0043024">
    <property type="term" value="F:ribosomal small subunit binding"/>
    <property type="evidence" value="ECO:0007669"/>
    <property type="project" value="TreeGrafter"/>
</dbReference>
<dbReference type="EMBL" id="BBLT01000011">
    <property type="protein sequence ID" value="GAL87103.1"/>
    <property type="molecule type" value="Genomic_DNA"/>
</dbReference>
<evidence type="ECO:0000313" key="10">
    <source>
        <dbReference type="EMBL" id="GAL87103.1"/>
    </source>
</evidence>
<evidence type="ECO:0000256" key="2">
    <source>
        <dbReference type="ARBA" id="ARBA00020484"/>
    </source>
</evidence>
<dbReference type="InterPro" id="IPR015946">
    <property type="entry name" value="KH_dom-like_a/b"/>
</dbReference>
<comment type="caution">
    <text evidence="10">The sequence shown here is derived from an EMBL/GenBank/DDBJ whole genome shotgun (WGS) entry which is preliminary data.</text>
</comment>
<comment type="similarity">
    <text evidence="1 7 8">Belongs to the TRAFAC class TrmE-Era-EngA-EngB-Septin-like GTPase superfamily. Era GTPase family.</text>
</comment>
<dbReference type="GO" id="GO:0000028">
    <property type="term" value="P:ribosomal small subunit assembly"/>
    <property type="evidence" value="ECO:0007669"/>
    <property type="project" value="TreeGrafter"/>
</dbReference>
<dbReference type="SUPFAM" id="SSF54814">
    <property type="entry name" value="Prokaryotic type KH domain (KH-domain type II)"/>
    <property type="match status" value="1"/>
</dbReference>
<evidence type="ECO:0000256" key="6">
    <source>
        <dbReference type="ARBA" id="ARBA00023134"/>
    </source>
</evidence>
<feature type="region of interest" description="G2" evidence="8">
    <location>
        <begin position="42"/>
        <end position="46"/>
    </location>
</feature>
<comment type="subunit">
    <text evidence="7">Monomer.</text>
</comment>
<dbReference type="CDD" id="cd22534">
    <property type="entry name" value="KH-II_Era"/>
    <property type="match status" value="1"/>
</dbReference>
<feature type="binding site" evidence="7">
    <location>
        <begin position="16"/>
        <end position="23"/>
    </location>
    <ligand>
        <name>GTP</name>
        <dbReference type="ChEBI" id="CHEBI:37565"/>
    </ligand>
</feature>
<keyword evidence="7" id="KW-0472">Membrane</keyword>
<dbReference type="PROSITE" id="PS51713">
    <property type="entry name" value="G_ERA"/>
    <property type="match status" value="1"/>
</dbReference>
<feature type="binding site" evidence="7">
    <location>
        <begin position="63"/>
        <end position="67"/>
    </location>
    <ligand>
        <name>GTP</name>
        <dbReference type="ChEBI" id="CHEBI:37565"/>
    </ligand>
</feature>
<dbReference type="InterPro" id="IPR006073">
    <property type="entry name" value="GTP-bd"/>
</dbReference>
<evidence type="ECO:0000313" key="11">
    <source>
        <dbReference type="Proteomes" id="UP000030185"/>
    </source>
</evidence>
<dbReference type="Pfam" id="PF01926">
    <property type="entry name" value="MMR_HSR1"/>
    <property type="match status" value="1"/>
</dbReference>
<keyword evidence="7" id="KW-0963">Cytoplasm</keyword>
<feature type="region of interest" description="G5" evidence="8">
    <location>
        <begin position="154"/>
        <end position="156"/>
    </location>
</feature>
<dbReference type="STRING" id="153721.MYP_4333"/>
<evidence type="ECO:0000256" key="4">
    <source>
        <dbReference type="ARBA" id="ARBA00022741"/>
    </source>
</evidence>
<dbReference type="SUPFAM" id="SSF52540">
    <property type="entry name" value="P-loop containing nucleoside triphosphate hydrolases"/>
    <property type="match status" value="1"/>
</dbReference>
<organism evidence="10 11">
    <name type="scientific">Sporocytophaga myxococcoides</name>
    <dbReference type="NCBI Taxonomy" id="153721"/>
    <lineage>
        <taxon>Bacteria</taxon>
        <taxon>Pseudomonadati</taxon>
        <taxon>Bacteroidota</taxon>
        <taxon>Cytophagia</taxon>
        <taxon>Cytophagales</taxon>
        <taxon>Cytophagaceae</taxon>
        <taxon>Sporocytophaga</taxon>
    </lineage>
</organism>
<dbReference type="GO" id="GO:0005525">
    <property type="term" value="F:GTP binding"/>
    <property type="evidence" value="ECO:0007669"/>
    <property type="project" value="UniProtKB-UniRule"/>
</dbReference>
<evidence type="ECO:0000256" key="5">
    <source>
        <dbReference type="ARBA" id="ARBA00022884"/>
    </source>
</evidence>
<dbReference type="PANTHER" id="PTHR42698">
    <property type="entry name" value="GTPASE ERA"/>
    <property type="match status" value="1"/>
</dbReference>
<evidence type="ECO:0000256" key="8">
    <source>
        <dbReference type="PROSITE-ProRule" id="PRU01050"/>
    </source>
</evidence>
<gene>
    <name evidence="7" type="primary">era</name>
    <name evidence="10" type="ORF">MYP_4333</name>
</gene>
<dbReference type="Pfam" id="PF07650">
    <property type="entry name" value="KH_2"/>
    <property type="match status" value="1"/>
</dbReference>
<comment type="function">
    <text evidence="7">An essential GTPase that binds both GDP and GTP, with rapid nucleotide exchange. Plays a role in 16S rRNA processing and 30S ribosomal subunit biogenesis and possibly also in cell cycle regulation and energy metabolism.</text>
</comment>
<keyword evidence="7" id="KW-1003">Cell membrane</keyword>
<comment type="subcellular location">
    <subcellularLocation>
        <location evidence="7">Cytoplasm</location>
    </subcellularLocation>
    <subcellularLocation>
        <location evidence="7">Cell membrane</location>
        <topology evidence="7">Peripheral membrane protein</topology>
    </subcellularLocation>
</comment>
<dbReference type="InterPro" id="IPR027417">
    <property type="entry name" value="P-loop_NTPase"/>
</dbReference>
<evidence type="ECO:0000259" key="9">
    <source>
        <dbReference type="PROSITE" id="PS51713"/>
    </source>
</evidence>
<dbReference type="InterPro" id="IPR005662">
    <property type="entry name" value="GTPase_Era-like"/>
</dbReference>
<dbReference type="NCBIfam" id="TIGR00231">
    <property type="entry name" value="small_GTP"/>
    <property type="match status" value="1"/>
</dbReference>